<proteinExistence type="inferred from homology"/>
<dbReference type="SUPFAM" id="SSF53218">
    <property type="entry name" value="Molybdenum cofactor biosynthesis proteins"/>
    <property type="match status" value="1"/>
</dbReference>
<dbReference type="CDD" id="cd00887">
    <property type="entry name" value="MoeA"/>
    <property type="match status" value="1"/>
</dbReference>
<evidence type="ECO:0000256" key="6">
    <source>
        <dbReference type="ARBA" id="ARBA00022679"/>
    </source>
</evidence>
<evidence type="ECO:0000256" key="9">
    <source>
        <dbReference type="ARBA" id="ARBA00023150"/>
    </source>
</evidence>
<sequence length="420" mass="44892">MSETCGCDTPTRSHTLVDPWQAREQVIALTRPLEDTETLRTTHARGRILAAPLKALHDVPGIDNSAMDGYALRLADLKHRRALPVVARVPAGAAPITLPFDGCARIFTGAPIPRGADVVVPQERVRIDDAGQIHFPSDLHLGDHIRRRGEELTLGAALLEPGEPLDAIRLALLAAQGITEVPCRRRVRVAVISTGSELVTPGKPLAPGQIYNSNAGMLHALLQDHNAELVDLGIISDTATALEEALTFAARQADLIVCTGGVSVGEEDHVRPCLERLGGICLSGVAMKPGKPFTLGYIGQSPSTGTPLLGLPGNPTAALVAWHLLGLAVLHRRQGRTIAPLASFAVHAGFTYRANRTRTQWLRVRLDHSDIAPVARIAGDQGSNMLKSAAQADGYLQVPPGQQVVPGQRYPYLPLSQFAR</sequence>
<gene>
    <name evidence="13" type="ORF">NFG58_11925</name>
</gene>
<dbReference type="InterPro" id="IPR036135">
    <property type="entry name" value="MoeA_linker/N_sf"/>
</dbReference>
<dbReference type="RefSeq" id="WP_348826566.1">
    <property type="nucleotide sequence ID" value="NZ_CP098827.1"/>
</dbReference>
<dbReference type="GO" id="GO:0061599">
    <property type="term" value="F:molybdopterin molybdotransferase activity"/>
    <property type="evidence" value="ECO:0007669"/>
    <property type="project" value="UniProtKB-UniRule"/>
</dbReference>
<keyword evidence="8 11" id="KW-0460">Magnesium</keyword>
<comment type="function">
    <text evidence="2 11">Catalyzes the insertion of molybdate into adenylated molybdopterin with the concomitant release of AMP.</text>
</comment>
<dbReference type="PANTHER" id="PTHR10192:SF5">
    <property type="entry name" value="GEPHYRIN"/>
    <property type="match status" value="1"/>
</dbReference>
<evidence type="ECO:0000313" key="13">
    <source>
        <dbReference type="EMBL" id="XBO69339.1"/>
    </source>
</evidence>
<evidence type="ECO:0000256" key="2">
    <source>
        <dbReference type="ARBA" id="ARBA00002901"/>
    </source>
</evidence>
<keyword evidence="7 11" id="KW-0479">Metal-binding</keyword>
<evidence type="ECO:0000259" key="12">
    <source>
        <dbReference type="SMART" id="SM00852"/>
    </source>
</evidence>
<dbReference type="InterPro" id="IPR005110">
    <property type="entry name" value="MoeA_linker/N"/>
</dbReference>
<dbReference type="Pfam" id="PF00994">
    <property type="entry name" value="MoCF_biosynth"/>
    <property type="match status" value="1"/>
</dbReference>
<evidence type="ECO:0000256" key="4">
    <source>
        <dbReference type="ARBA" id="ARBA00010763"/>
    </source>
</evidence>
<dbReference type="Pfam" id="PF03454">
    <property type="entry name" value="MoeA_C"/>
    <property type="match status" value="1"/>
</dbReference>
<dbReference type="EC" id="2.10.1.1" evidence="11"/>
<dbReference type="GO" id="GO:0005829">
    <property type="term" value="C:cytosol"/>
    <property type="evidence" value="ECO:0007669"/>
    <property type="project" value="TreeGrafter"/>
</dbReference>
<evidence type="ECO:0000256" key="1">
    <source>
        <dbReference type="ARBA" id="ARBA00001946"/>
    </source>
</evidence>
<dbReference type="InterPro" id="IPR036688">
    <property type="entry name" value="MoeA_C_domain_IV_sf"/>
</dbReference>
<dbReference type="Pfam" id="PF03453">
    <property type="entry name" value="MoeA_N"/>
    <property type="match status" value="1"/>
</dbReference>
<dbReference type="SMART" id="SM00852">
    <property type="entry name" value="MoCF_biosynth"/>
    <property type="match status" value="1"/>
</dbReference>
<comment type="similarity">
    <text evidence="4 11">Belongs to the MoeA family.</text>
</comment>
<accession>A0AAU7KD72</accession>
<feature type="domain" description="MoaB/Mog" evidence="12">
    <location>
        <begin position="190"/>
        <end position="332"/>
    </location>
</feature>
<name>A0AAU7KD72_9GAMM</name>
<dbReference type="Gene3D" id="2.170.190.11">
    <property type="entry name" value="Molybdopterin biosynthesis moea protein, domain 3"/>
    <property type="match status" value="1"/>
</dbReference>
<dbReference type="InterPro" id="IPR005111">
    <property type="entry name" value="MoeA_C_domain_IV"/>
</dbReference>
<dbReference type="AlphaFoldDB" id="A0AAU7KD72"/>
<dbReference type="InterPro" id="IPR038987">
    <property type="entry name" value="MoeA-like"/>
</dbReference>
<evidence type="ECO:0000256" key="11">
    <source>
        <dbReference type="RuleBase" id="RU365090"/>
    </source>
</evidence>
<dbReference type="PROSITE" id="PS01079">
    <property type="entry name" value="MOCF_BIOSYNTHESIS_2"/>
    <property type="match status" value="1"/>
</dbReference>
<organism evidence="13">
    <name type="scientific">Halomonas sp. RT37</name>
    <dbReference type="NCBI Taxonomy" id="2950872"/>
    <lineage>
        <taxon>Bacteria</taxon>
        <taxon>Pseudomonadati</taxon>
        <taxon>Pseudomonadota</taxon>
        <taxon>Gammaproteobacteria</taxon>
        <taxon>Oceanospirillales</taxon>
        <taxon>Halomonadaceae</taxon>
        <taxon>Halomonas</taxon>
    </lineage>
</organism>
<dbReference type="SUPFAM" id="SSF63867">
    <property type="entry name" value="MoeA C-terminal domain-like"/>
    <property type="match status" value="1"/>
</dbReference>
<keyword evidence="6 11" id="KW-0808">Transferase</keyword>
<dbReference type="PANTHER" id="PTHR10192">
    <property type="entry name" value="MOLYBDOPTERIN BIOSYNTHESIS PROTEIN"/>
    <property type="match status" value="1"/>
</dbReference>
<dbReference type="InterPro" id="IPR036425">
    <property type="entry name" value="MoaB/Mog-like_dom_sf"/>
</dbReference>
<keyword evidence="5 11" id="KW-0500">Molybdenum</keyword>
<evidence type="ECO:0000256" key="8">
    <source>
        <dbReference type="ARBA" id="ARBA00022842"/>
    </source>
</evidence>
<dbReference type="NCBIfam" id="TIGR00177">
    <property type="entry name" value="molyb_syn"/>
    <property type="match status" value="1"/>
</dbReference>
<comment type="catalytic activity">
    <reaction evidence="10">
        <text>adenylyl-molybdopterin + molybdate = Mo-molybdopterin + AMP + H(+)</text>
        <dbReference type="Rhea" id="RHEA:35047"/>
        <dbReference type="ChEBI" id="CHEBI:15378"/>
        <dbReference type="ChEBI" id="CHEBI:36264"/>
        <dbReference type="ChEBI" id="CHEBI:62727"/>
        <dbReference type="ChEBI" id="CHEBI:71302"/>
        <dbReference type="ChEBI" id="CHEBI:456215"/>
        <dbReference type="EC" id="2.10.1.1"/>
    </reaction>
</comment>
<dbReference type="NCBIfam" id="NF045515">
    <property type="entry name" value="Glp_gephyrin"/>
    <property type="match status" value="1"/>
</dbReference>
<evidence type="ECO:0000256" key="3">
    <source>
        <dbReference type="ARBA" id="ARBA00005046"/>
    </source>
</evidence>
<comment type="cofactor">
    <cofactor evidence="1 11">
        <name>Mg(2+)</name>
        <dbReference type="ChEBI" id="CHEBI:18420"/>
    </cofactor>
</comment>
<dbReference type="GO" id="GO:0006777">
    <property type="term" value="P:Mo-molybdopterin cofactor biosynthetic process"/>
    <property type="evidence" value="ECO:0007669"/>
    <property type="project" value="UniProtKB-UniRule"/>
</dbReference>
<keyword evidence="9 11" id="KW-0501">Molybdenum cofactor biosynthesis</keyword>
<dbReference type="InterPro" id="IPR008284">
    <property type="entry name" value="MoCF_biosynth_CS"/>
</dbReference>
<evidence type="ECO:0000256" key="7">
    <source>
        <dbReference type="ARBA" id="ARBA00022723"/>
    </source>
</evidence>
<evidence type="ECO:0000256" key="10">
    <source>
        <dbReference type="ARBA" id="ARBA00047317"/>
    </source>
</evidence>
<dbReference type="InterPro" id="IPR001453">
    <property type="entry name" value="MoaB/Mog_dom"/>
</dbReference>
<dbReference type="EMBL" id="CP098827">
    <property type="protein sequence ID" value="XBO69339.1"/>
    <property type="molecule type" value="Genomic_DNA"/>
</dbReference>
<protein>
    <recommendedName>
        <fullName evidence="11">Molybdopterin molybdenumtransferase</fullName>
        <ecNumber evidence="11">2.10.1.1</ecNumber>
    </recommendedName>
</protein>
<reference evidence="13" key="1">
    <citation type="submission" date="2022-06" db="EMBL/GenBank/DDBJ databases">
        <title>A novel DMS-producing enzyme.</title>
        <authorList>
            <person name="Zhang Y."/>
        </authorList>
    </citation>
    <scope>NUCLEOTIDE SEQUENCE</scope>
    <source>
        <strain evidence="13">RT37</strain>
    </source>
</reference>
<evidence type="ECO:0000256" key="5">
    <source>
        <dbReference type="ARBA" id="ARBA00022505"/>
    </source>
</evidence>
<dbReference type="SUPFAM" id="SSF63882">
    <property type="entry name" value="MoeA N-terminal region -like"/>
    <property type="match status" value="1"/>
</dbReference>
<dbReference type="Gene3D" id="2.40.340.10">
    <property type="entry name" value="MoeA, C-terminal, domain IV"/>
    <property type="match status" value="1"/>
</dbReference>
<dbReference type="Gene3D" id="3.90.105.10">
    <property type="entry name" value="Molybdopterin biosynthesis moea protein, domain 2"/>
    <property type="match status" value="1"/>
</dbReference>
<comment type="pathway">
    <text evidence="3 11">Cofactor biosynthesis; molybdopterin biosynthesis.</text>
</comment>
<dbReference type="FunFam" id="3.40.980.10:FF:000004">
    <property type="entry name" value="Molybdopterin molybdenumtransferase"/>
    <property type="match status" value="1"/>
</dbReference>
<dbReference type="GO" id="GO:0046872">
    <property type="term" value="F:metal ion binding"/>
    <property type="evidence" value="ECO:0007669"/>
    <property type="project" value="UniProtKB-UniRule"/>
</dbReference>
<dbReference type="Gene3D" id="3.40.980.10">
    <property type="entry name" value="MoaB/Mog-like domain"/>
    <property type="match status" value="1"/>
</dbReference>